<name>A0ABN9PRJ4_9DINO</name>
<evidence type="ECO:0000313" key="2">
    <source>
        <dbReference type="EMBL" id="CAK0795759.1"/>
    </source>
</evidence>
<evidence type="ECO:0000256" key="1">
    <source>
        <dbReference type="SAM" id="Phobius"/>
    </source>
</evidence>
<organism evidence="2 3">
    <name type="scientific">Prorocentrum cordatum</name>
    <dbReference type="NCBI Taxonomy" id="2364126"/>
    <lineage>
        <taxon>Eukaryota</taxon>
        <taxon>Sar</taxon>
        <taxon>Alveolata</taxon>
        <taxon>Dinophyceae</taxon>
        <taxon>Prorocentrales</taxon>
        <taxon>Prorocentraceae</taxon>
        <taxon>Prorocentrum</taxon>
    </lineage>
</organism>
<keyword evidence="1" id="KW-0472">Membrane</keyword>
<sequence length="70" mass="7448">ECLALQGFTHTFQKQADNSGFGEEFGQDELMDLAGNAFCGAVLFAVWLVIVAAAPLAEADEIGVASREEQ</sequence>
<keyword evidence="1" id="KW-1133">Transmembrane helix</keyword>
<keyword evidence="3" id="KW-1185">Reference proteome</keyword>
<reference evidence="2" key="1">
    <citation type="submission" date="2023-10" db="EMBL/GenBank/DDBJ databases">
        <authorList>
            <person name="Chen Y."/>
            <person name="Shah S."/>
            <person name="Dougan E. K."/>
            <person name="Thang M."/>
            <person name="Chan C."/>
        </authorList>
    </citation>
    <scope>NUCLEOTIDE SEQUENCE [LARGE SCALE GENOMIC DNA]</scope>
</reference>
<feature type="transmembrane region" description="Helical" evidence="1">
    <location>
        <begin position="33"/>
        <end position="57"/>
    </location>
</feature>
<feature type="non-terminal residue" evidence="2">
    <location>
        <position position="70"/>
    </location>
</feature>
<accession>A0ABN9PRJ4</accession>
<comment type="caution">
    <text evidence="2">The sequence shown here is derived from an EMBL/GenBank/DDBJ whole genome shotgun (WGS) entry which is preliminary data.</text>
</comment>
<gene>
    <name evidence="2" type="ORF">PCOR1329_LOCUS5319</name>
</gene>
<evidence type="ECO:0000313" key="3">
    <source>
        <dbReference type="Proteomes" id="UP001189429"/>
    </source>
</evidence>
<feature type="non-terminal residue" evidence="2">
    <location>
        <position position="1"/>
    </location>
</feature>
<dbReference type="Proteomes" id="UP001189429">
    <property type="component" value="Unassembled WGS sequence"/>
</dbReference>
<dbReference type="EMBL" id="CAUYUJ010001401">
    <property type="protein sequence ID" value="CAK0795759.1"/>
    <property type="molecule type" value="Genomic_DNA"/>
</dbReference>
<keyword evidence="1" id="KW-0812">Transmembrane</keyword>
<proteinExistence type="predicted"/>
<protein>
    <submittedName>
        <fullName evidence="2">Uncharacterized protein</fullName>
    </submittedName>
</protein>